<reference evidence="10" key="1">
    <citation type="submission" date="2020-09" db="EMBL/GenBank/DDBJ databases">
        <title>Taishania pollutisoli gen. nov., sp. nov., Isolated from Tetrabromobisphenol A-Contaminated Soil.</title>
        <authorList>
            <person name="Chen Q."/>
        </authorList>
    </citation>
    <scope>NUCLEOTIDE SEQUENCE</scope>
    <source>
        <strain evidence="10">CZZ-1</strain>
    </source>
</reference>
<evidence type="ECO:0000256" key="1">
    <source>
        <dbReference type="ARBA" id="ARBA00004141"/>
    </source>
</evidence>
<evidence type="ECO:0000256" key="8">
    <source>
        <dbReference type="SAM" id="Phobius"/>
    </source>
</evidence>
<keyword evidence="4 8" id="KW-0812">Transmembrane</keyword>
<dbReference type="AlphaFoldDB" id="A0A8J6P6C5"/>
<evidence type="ECO:0000256" key="3">
    <source>
        <dbReference type="ARBA" id="ARBA00022670"/>
    </source>
</evidence>
<dbReference type="GO" id="GO:0006508">
    <property type="term" value="P:proteolysis"/>
    <property type="evidence" value="ECO:0007669"/>
    <property type="project" value="UniProtKB-KW"/>
</dbReference>
<gene>
    <name evidence="10" type="ORF">H9Y05_09525</name>
</gene>
<evidence type="ECO:0000256" key="5">
    <source>
        <dbReference type="ARBA" id="ARBA00022801"/>
    </source>
</evidence>
<protein>
    <submittedName>
        <fullName evidence="10">Rhomboid family intramembrane serine protease</fullName>
    </submittedName>
</protein>
<dbReference type="GO" id="GO:0004252">
    <property type="term" value="F:serine-type endopeptidase activity"/>
    <property type="evidence" value="ECO:0007669"/>
    <property type="project" value="InterPro"/>
</dbReference>
<comment type="subcellular location">
    <subcellularLocation>
        <location evidence="1">Membrane</location>
        <topology evidence="1">Multi-pass membrane protein</topology>
    </subcellularLocation>
</comment>
<feature type="transmembrane region" description="Helical" evidence="8">
    <location>
        <begin position="111"/>
        <end position="129"/>
    </location>
</feature>
<evidence type="ECO:0000256" key="7">
    <source>
        <dbReference type="ARBA" id="ARBA00023136"/>
    </source>
</evidence>
<dbReference type="PANTHER" id="PTHR43066:SF1">
    <property type="entry name" value="RHOMBOID PROTEIN 2"/>
    <property type="match status" value="1"/>
</dbReference>
<feature type="domain" description="Peptidase S54 rhomboid" evidence="9">
    <location>
        <begin position="48"/>
        <end position="178"/>
    </location>
</feature>
<keyword evidence="3 10" id="KW-0645">Protease</keyword>
<evidence type="ECO:0000256" key="4">
    <source>
        <dbReference type="ARBA" id="ARBA00022692"/>
    </source>
</evidence>
<organism evidence="10 11">
    <name type="scientific">Taishania pollutisoli</name>
    <dbReference type="NCBI Taxonomy" id="2766479"/>
    <lineage>
        <taxon>Bacteria</taxon>
        <taxon>Pseudomonadati</taxon>
        <taxon>Bacteroidota</taxon>
        <taxon>Flavobacteriia</taxon>
        <taxon>Flavobacteriales</taxon>
        <taxon>Crocinitomicaceae</taxon>
        <taxon>Taishania</taxon>
    </lineage>
</organism>
<evidence type="ECO:0000256" key="2">
    <source>
        <dbReference type="ARBA" id="ARBA00009045"/>
    </source>
</evidence>
<accession>A0A8J6P6C5</accession>
<dbReference type="EMBL" id="JACVEL010000005">
    <property type="protein sequence ID" value="MBC9812709.1"/>
    <property type="molecule type" value="Genomic_DNA"/>
</dbReference>
<keyword evidence="6 8" id="KW-1133">Transmembrane helix</keyword>
<dbReference type="RefSeq" id="WP_163491479.1">
    <property type="nucleotide sequence ID" value="NZ_JACVEL010000005.1"/>
</dbReference>
<keyword evidence="5" id="KW-0378">Hydrolase</keyword>
<dbReference type="InterPro" id="IPR035952">
    <property type="entry name" value="Rhomboid-like_sf"/>
</dbReference>
<dbReference type="Gene3D" id="1.20.1540.10">
    <property type="entry name" value="Rhomboid-like"/>
    <property type="match status" value="1"/>
</dbReference>
<dbReference type="GO" id="GO:0016020">
    <property type="term" value="C:membrane"/>
    <property type="evidence" value="ECO:0007669"/>
    <property type="project" value="UniProtKB-SubCell"/>
</dbReference>
<dbReference type="SUPFAM" id="SSF144091">
    <property type="entry name" value="Rhomboid-like"/>
    <property type="match status" value="1"/>
</dbReference>
<comment type="similarity">
    <text evidence="2">Belongs to the peptidase S54 family.</text>
</comment>
<feature type="transmembrane region" description="Helical" evidence="8">
    <location>
        <begin position="87"/>
        <end position="105"/>
    </location>
</feature>
<proteinExistence type="inferred from homology"/>
<feature type="transmembrane region" description="Helical" evidence="8">
    <location>
        <begin position="52"/>
        <end position="75"/>
    </location>
</feature>
<name>A0A8J6P6C5_9FLAO</name>
<evidence type="ECO:0000256" key="6">
    <source>
        <dbReference type="ARBA" id="ARBA00022989"/>
    </source>
</evidence>
<evidence type="ECO:0000313" key="11">
    <source>
        <dbReference type="Proteomes" id="UP000652681"/>
    </source>
</evidence>
<evidence type="ECO:0000313" key="10">
    <source>
        <dbReference type="EMBL" id="MBC9812709.1"/>
    </source>
</evidence>
<keyword evidence="11" id="KW-1185">Reference proteome</keyword>
<dbReference type="Pfam" id="PF01694">
    <property type="entry name" value="Rhomboid"/>
    <property type="match status" value="1"/>
</dbReference>
<dbReference type="InterPro" id="IPR022764">
    <property type="entry name" value="Peptidase_S54_rhomboid_dom"/>
</dbReference>
<feature type="transmembrane region" description="Helical" evidence="8">
    <location>
        <begin position="136"/>
        <end position="155"/>
    </location>
</feature>
<sequence>MKITFNSPFILTFTLLAMFVLIISLSIGGTLQILALNGNFDFTNWQSYVGLFLYPLSHAGITHLTANFGIILLIGPLLEKQYGWKKLLSMSVITTLAIGIAHIILSDSGLIGASGLVFLYIILASLSNATNKEVPLTFILVVCLFLGQEIVSSFQEDQISQLAHIGGGLMAILFRYVFKSA</sequence>
<feature type="transmembrane region" description="Helical" evidence="8">
    <location>
        <begin position="161"/>
        <end position="178"/>
    </location>
</feature>
<comment type="caution">
    <text evidence="10">The sequence shown here is derived from an EMBL/GenBank/DDBJ whole genome shotgun (WGS) entry which is preliminary data.</text>
</comment>
<dbReference type="Proteomes" id="UP000652681">
    <property type="component" value="Unassembled WGS sequence"/>
</dbReference>
<evidence type="ECO:0000259" key="9">
    <source>
        <dbReference type="Pfam" id="PF01694"/>
    </source>
</evidence>
<keyword evidence="7 8" id="KW-0472">Membrane</keyword>
<dbReference type="PANTHER" id="PTHR43066">
    <property type="entry name" value="RHOMBOID-RELATED PROTEIN"/>
    <property type="match status" value="1"/>
</dbReference>